<evidence type="ECO:0000256" key="1">
    <source>
        <dbReference type="SAM" id="Phobius"/>
    </source>
</evidence>
<evidence type="ECO:0000313" key="3">
    <source>
        <dbReference type="Proteomes" id="UP000807469"/>
    </source>
</evidence>
<name>A0A9P5Z567_9AGAR</name>
<dbReference type="AlphaFoldDB" id="A0A9P5Z567"/>
<sequence length="107" mass="12320">MVLPILIVVHFFVALAVFSLFWLIDNVEGIDVEFLGQSLNDPVGHLGRGVYIDLFSYLDVQSFYDAKRRKEIDDYVKTMEKDEDEVARLLEHLDRTIEACKIRNGTA</sequence>
<dbReference type="EMBL" id="MU155198">
    <property type="protein sequence ID" value="KAF9480254.1"/>
    <property type="molecule type" value="Genomic_DNA"/>
</dbReference>
<organism evidence="2 3">
    <name type="scientific">Pholiota conissans</name>
    <dbReference type="NCBI Taxonomy" id="109636"/>
    <lineage>
        <taxon>Eukaryota</taxon>
        <taxon>Fungi</taxon>
        <taxon>Dikarya</taxon>
        <taxon>Basidiomycota</taxon>
        <taxon>Agaricomycotina</taxon>
        <taxon>Agaricomycetes</taxon>
        <taxon>Agaricomycetidae</taxon>
        <taxon>Agaricales</taxon>
        <taxon>Agaricineae</taxon>
        <taxon>Strophariaceae</taxon>
        <taxon>Pholiota</taxon>
    </lineage>
</organism>
<keyword evidence="1" id="KW-0472">Membrane</keyword>
<keyword evidence="1" id="KW-0812">Transmembrane</keyword>
<keyword evidence="3" id="KW-1185">Reference proteome</keyword>
<reference evidence="2" key="1">
    <citation type="submission" date="2020-11" db="EMBL/GenBank/DDBJ databases">
        <authorList>
            <consortium name="DOE Joint Genome Institute"/>
            <person name="Ahrendt S."/>
            <person name="Riley R."/>
            <person name="Andreopoulos W."/>
            <person name="Labutti K."/>
            <person name="Pangilinan J."/>
            <person name="Ruiz-Duenas F.J."/>
            <person name="Barrasa J.M."/>
            <person name="Sanchez-Garcia M."/>
            <person name="Camarero S."/>
            <person name="Miyauchi S."/>
            <person name="Serrano A."/>
            <person name="Linde D."/>
            <person name="Babiker R."/>
            <person name="Drula E."/>
            <person name="Ayuso-Fernandez I."/>
            <person name="Pacheco R."/>
            <person name="Padilla G."/>
            <person name="Ferreira P."/>
            <person name="Barriuso J."/>
            <person name="Kellner H."/>
            <person name="Castanera R."/>
            <person name="Alfaro M."/>
            <person name="Ramirez L."/>
            <person name="Pisabarro A.G."/>
            <person name="Kuo A."/>
            <person name="Tritt A."/>
            <person name="Lipzen A."/>
            <person name="He G."/>
            <person name="Yan M."/>
            <person name="Ng V."/>
            <person name="Cullen D."/>
            <person name="Martin F."/>
            <person name="Rosso M.-N."/>
            <person name="Henrissat B."/>
            <person name="Hibbett D."/>
            <person name="Martinez A.T."/>
            <person name="Grigoriev I.V."/>
        </authorList>
    </citation>
    <scope>NUCLEOTIDE SEQUENCE</scope>
    <source>
        <strain evidence="2">CIRM-BRFM 674</strain>
    </source>
</reference>
<proteinExistence type="predicted"/>
<dbReference type="Proteomes" id="UP000807469">
    <property type="component" value="Unassembled WGS sequence"/>
</dbReference>
<keyword evidence="1" id="KW-1133">Transmembrane helix</keyword>
<accession>A0A9P5Z567</accession>
<evidence type="ECO:0000313" key="2">
    <source>
        <dbReference type="EMBL" id="KAF9480254.1"/>
    </source>
</evidence>
<gene>
    <name evidence="2" type="ORF">BDN70DRAFT_877877</name>
</gene>
<comment type="caution">
    <text evidence="2">The sequence shown here is derived from an EMBL/GenBank/DDBJ whole genome shotgun (WGS) entry which is preliminary data.</text>
</comment>
<protein>
    <submittedName>
        <fullName evidence="2">Uncharacterized protein</fullName>
    </submittedName>
</protein>
<feature type="transmembrane region" description="Helical" evidence="1">
    <location>
        <begin position="6"/>
        <end position="24"/>
    </location>
</feature>